<name>A0A6G9CKB2_RHOER</name>
<dbReference type="Proteomes" id="UP000502345">
    <property type="component" value="Chromosome"/>
</dbReference>
<protein>
    <submittedName>
        <fullName evidence="1">Uncharacterized protein</fullName>
    </submittedName>
</protein>
<accession>A0A6G9CKB2</accession>
<dbReference type="EMBL" id="CP050124">
    <property type="protein sequence ID" value="QIP37309.1"/>
    <property type="molecule type" value="Genomic_DNA"/>
</dbReference>
<reference evidence="1 2" key="1">
    <citation type="submission" date="2020-03" db="EMBL/GenBank/DDBJ databases">
        <title>Screen low temperature-resistant strains for efficient degradation of petroleum hydrocarbons under the low temperature.</title>
        <authorList>
            <person name="Wang Y."/>
            <person name="Chen J."/>
        </authorList>
    </citation>
    <scope>NUCLEOTIDE SEQUENCE [LARGE SCALE GENOMIC DNA]</scope>
    <source>
        <strain evidence="1 2">KB1</strain>
    </source>
</reference>
<evidence type="ECO:0000313" key="2">
    <source>
        <dbReference type="Proteomes" id="UP000502345"/>
    </source>
</evidence>
<evidence type="ECO:0000313" key="1">
    <source>
        <dbReference type="EMBL" id="QIP37309.1"/>
    </source>
</evidence>
<dbReference type="AlphaFoldDB" id="A0A6G9CKB2"/>
<sequence>MFFSELARHAGYELDIMQLAENGPLREEFVHARFYNQSTTRTDRLEEALNKAFAGTQPPGSAESAEVSELMRTVRLAFPAPPTTTRGQAARAIVKAVRDRAPRSGIRKADRTAASFR</sequence>
<gene>
    <name evidence="1" type="ORF">G9444_0065</name>
</gene>
<proteinExistence type="predicted"/>
<organism evidence="1 2">
    <name type="scientific">Rhodococcus erythropolis</name>
    <name type="common">Arthrobacter picolinophilus</name>
    <dbReference type="NCBI Taxonomy" id="1833"/>
    <lineage>
        <taxon>Bacteria</taxon>
        <taxon>Bacillati</taxon>
        <taxon>Actinomycetota</taxon>
        <taxon>Actinomycetes</taxon>
        <taxon>Mycobacteriales</taxon>
        <taxon>Nocardiaceae</taxon>
        <taxon>Rhodococcus</taxon>
        <taxon>Rhodococcus erythropolis group</taxon>
    </lineage>
</organism>